<feature type="compositionally biased region" description="Low complexity" evidence="4">
    <location>
        <begin position="419"/>
        <end position="431"/>
    </location>
</feature>
<dbReference type="CDD" id="cd07061">
    <property type="entry name" value="HP_HAP_like"/>
    <property type="match status" value="1"/>
</dbReference>
<dbReference type="GO" id="GO:0003993">
    <property type="term" value="F:acid phosphatase activity"/>
    <property type="evidence" value="ECO:0007669"/>
    <property type="project" value="TreeGrafter"/>
</dbReference>
<evidence type="ECO:0000256" key="3">
    <source>
        <dbReference type="ARBA" id="ARBA00022801"/>
    </source>
</evidence>
<dbReference type="AlphaFoldDB" id="A0AAN6QFZ6"/>
<dbReference type="InterPro" id="IPR000560">
    <property type="entry name" value="His_Pase_clade-2"/>
</dbReference>
<evidence type="ECO:0000256" key="2">
    <source>
        <dbReference type="ARBA" id="ARBA00012632"/>
    </source>
</evidence>
<dbReference type="PANTHER" id="PTHR20963:SF23">
    <property type="entry name" value="3-PHYTASE"/>
    <property type="match status" value="1"/>
</dbReference>
<evidence type="ECO:0000256" key="1">
    <source>
        <dbReference type="ARBA" id="ARBA00005375"/>
    </source>
</evidence>
<dbReference type="RefSeq" id="XP_064665095.1">
    <property type="nucleotide sequence ID" value="XM_064819339.1"/>
</dbReference>
<evidence type="ECO:0000313" key="5">
    <source>
        <dbReference type="EMBL" id="KAK4107525.1"/>
    </source>
</evidence>
<organism evidence="5 6">
    <name type="scientific">Canariomyces notabilis</name>
    <dbReference type="NCBI Taxonomy" id="2074819"/>
    <lineage>
        <taxon>Eukaryota</taxon>
        <taxon>Fungi</taxon>
        <taxon>Dikarya</taxon>
        <taxon>Ascomycota</taxon>
        <taxon>Pezizomycotina</taxon>
        <taxon>Sordariomycetes</taxon>
        <taxon>Sordariomycetidae</taxon>
        <taxon>Sordariales</taxon>
        <taxon>Chaetomiaceae</taxon>
        <taxon>Canariomyces</taxon>
    </lineage>
</organism>
<dbReference type="Proteomes" id="UP001302812">
    <property type="component" value="Unassembled WGS sequence"/>
</dbReference>
<dbReference type="GeneID" id="89943465"/>
<dbReference type="Gene3D" id="3.40.50.1240">
    <property type="entry name" value="Phosphoglycerate mutase-like"/>
    <property type="match status" value="1"/>
</dbReference>
<dbReference type="EMBL" id="MU853372">
    <property type="protein sequence ID" value="KAK4107525.1"/>
    <property type="molecule type" value="Genomic_DNA"/>
</dbReference>
<protein>
    <recommendedName>
        <fullName evidence="2">3-phytase</fullName>
        <ecNumber evidence="2">3.1.3.8</ecNumber>
    </recommendedName>
</protein>
<dbReference type="GO" id="GO:0009277">
    <property type="term" value="C:fungal-type cell wall"/>
    <property type="evidence" value="ECO:0007669"/>
    <property type="project" value="TreeGrafter"/>
</dbReference>
<keyword evidence="6" id="KW-1185">Reference proteome</keyword>
<name>A0AAN6QFZ6_9PEZI</name>
<proteinExistence type="inferred from homology"/>
<reference evidence="5" key="2">
    <citation type="submission" date="2023-05" db="EMBL/GenBank/DDBJ databases">
        <authorList>
            <consortium name="Lawrence Berkeley National Laboratory"/>
            <person name="Steindorff A."/>
            <person name="Hensen N."/>
            <person name="Bonometti L."/>
            <person name="Westerberg I."/>
            <person name="Brannstrom I.O."/>
            <person name="Guillou S."/>
            <person name="Cros-Aarteil S."/>
            <person name="Calhoun S."/>
            <person name="Haridas S."/>
            <person name="Kuo A."/>
            <person name="Mondo S."/>
            <person name="Pangilinan J."/>
            <person name="Riley R."/>
            <person name="Labutti K."/>
            <person name="Andreopoulos B."/>
            <person name="Lipzen A."/>
            <person name="Chen C."/>
            <person name="Yanf M."/>
            <person name="Daum C."/>
            <person name="Ng V."/>
            <person name="Clum A."/>
            <person name="Ohm R."/>
            <person name="Martin F."/>
            <person name="Silar P."/>
            <person name="Natvig D."/>
            <person name="Lalanne C."/>
            <person name="Gautier V."/>
            <person name="Ament-Velasquez S.L."/>
            <person name="Kruys A."/>
            <person name="Hutchinson M.I."/>
            <person name="Powell A.J."/>
            <person name="Barry K."/>
            <person name="Miller A.N."/>
            <person name="Grigoriev I.V."/>
            <person name="Debuchy R."/>
            <person name="Gladieux P."/>
            <person name="Thoren M.H."/>
            <person name="Johannesson H."/>
        </authorList>
    </citation>
    <scope>NUCLEOTIDE SEQUENCE</scope>
    <source>
        <strain evidence="5">CBS 508.74</strain>
    </source>
</reference>
<evidence type="ECO:0000313" key="6">
    <source>
        <dbReference type="Proteomes" id="UP001302812"/>
    </source>
</evidence>
<feature type="region of interest" description="Disordered" evidence="4">
    <location>
        <begin position="410"/>
        <end position="443"/>
    </location>
</feature>
<dbReference type="InterPro" id="IPR029033">
    <property type="entry name" value="His_PPase_superfam"/>
</dbReference>
<dbReference type="EC" id="3.1.3.8" evidence="2"/>
<gene>
    <name evidence="5" type="ORF">N656DRAFT_849337</name>
</gene>
<sequence length="531" mass="58070">MASSTQYLKLGTACLALNAAVVGASSPRFLAPEQDIVLWPGQNSKSPLTWLGANSPWFSGPNVHGISTDVPDNCYVDQAAYVSRHGSRYPDSGAYNEWKEMESRFSVYNYTAQGALSFLPKWRTVLTNPAVQIAQQSPTGYKEAMDMGYQLRTRYPQLYSEGEELFVWANNYTRVLQTASNFLHGFLGPNATVLGRLVSVTSKGLASAIGDSLAPSDMCPNFKDASGGTNKSTWDAIWQPQVQKRLQALIQGNLTLTLSDVNLMPYLCGFESQITGRLSPFCDVFTDEELKMYEYSNDLRYYYGIGPGTDLPRKMMTPFLNALVGLLQQGPGTKGVGADGSTSFALPKLLMAFLNDGQLTELVTASGVFDAQQPLSPTEMDDDRLWHGSRFVTMRGTIAFERLNCLVPTNTTGPGSNATTTSSVPTSTSTRRPCRPRPTSVAARSYGGMKNETFVRIRLNDQVYPVPSCRSGPGSSCPLESYAKYIQDKYASEGNWVQNCNVTEAGAPTTVKGATFFTDLAQPHLRVIPPY</sequence>
<comment type="caution">
    <text evidence="5">The sequence shown here is derived from an EMBL/GenBank/DDBJ whole genome shotgun (WGS) entry which is preliminary data.</text>
</comment>
<dbReference type="Pfam" id="PF00328">
    <property type="entry name" value="His_Phos_2"/>
    <property type="match status" value="1"/>
</dbReference>
<comment type="similarity">
    <text evidence="1">Belongs to the histidine acid phosphatase family.</text>
</comment>
<accession>A0AAN6QFZ6</accession>
<reference evidence="5" key="1">
    <citation type="journal article" date="2023" name="Mol. Phylogenet. Evol.">
        <title>Genome-scale phylogeny and comparative genomics of the fungal order Sordariales.</title>
        <authorList>
            <person name="Hensen N."/>
            <person name="Bonometti L."/>
            <person name="Westerberg I."/>
            <person name="Brannstrom I.O."/>
            <person name="Guillou S."/>
            <person name="Cros-Aarteil S."/>
            <person name="Calhoun S."/>
            <person name="Haridas S."/>
            <person name="Kuo A."/>
            <person name="Mondo S."/>
            <person name="Pangilinan J."/>
            <person name="Riley R."/>
            <person name="LaButti K."/>
            <person name="Andreopoulos B."/>
            <person name="Lipzen A."/>
            <person name="Chen C."/>
            <person name="Yan M."/>
            <person name="Daum C."/>
            <person name="Ng V."/>
            <person name="Clum A."/>
            <person name="Steindorff A."/>
            <person name="Ohm R.A."/>
            <person name="Martin F."/>
            <person name="Silar P."/>
            <person name="Natvig D.O."/>
            <person name="Lalanne C."/>
            <person name="Gautier V."/>
            <person name="Ament-Velasquez S.L."/>
            <person name="Kruys A."/>
            <person name="Hutchinson M.I."/>
            <person name="Powell A.J."/>
            <person name="Barry K."/>
            <person name="Miller A.N."/>
            <person name="Grigoriev I.V."/>
            <person name="Debuchy R."/>
            <person name="Gladieux P."/>
            <person name="Hiltunen Thoren M."/>
            <person name="Johannesson H."/>
        </authorList>
    </citation>
    <scope>NUCLEOTIDE SEQUENCE</scope>
    <source>
        <strain evidence="5">CBS 508.74</strain>
    </source>
</reference>
<dbReference type="GO" id="GO:0016158">
    <property type="term" value="F:inositol hexakisphosphate 3-phosphatase activity"/>
    <property type="evidence" value="ECO:0007669"/>
    <property type="project" value="UniProtKB-EC"/>
</dbReference>
<dbReference type="InterPro" id="IPR033379">
    <property type="entry name" value="Acid_Pase_AS"/>
</dbReference>
<dbReference type="SUPFAM" id="SSF53254">
    <property type="entry name" value="Phosphoglycerate mutase-like"/>
    <property type="match status" value="1"/>
</dbReference>
<evidence type="ECO:0000256" key="4">
    <source>
        <dbReference type="SAM" id="MobiDB-lite"/>
    </source>
</evidence>
<keyword evidence="3" id="KW-0378">Hydrolase</keyword>
<dbReference type="PROSITE" id="PS00616">
    <property type="entry name" value="HIS_ACID_PHOSPHAT_1"/>
    <property type="match status" value="1"/>
</dbReference>
<dbReference type="PANTHER" id="PTHR20963">
    <property type="entry name" value="MULTIPLE INOSITOL POLYPHOSPHATE PHOSPHATASE-RELATED"/>
    <property type="match status" value="1"/>
</dbReference>